<dbReference type="AlphaFoldDB" id="A0A0I9WHH7"/>
<evidence type="ECO:0000256" key="1">
    <source>
        <dbReference type="SAM" id="Phobius"/>
    </source>
</evidence>
<dbReference type="EMBL" id="JABAFV010000004">
    <property type="protein sequence ID" value="NME49424.1"/>
    <property type="molecule type" value="Genomic_DNA"/>
</dbReference>
<feature type="transmembrane region" description="Helical" evidence="1">
    <location>
        <begin position="17"/>
        <end position="38"/>
    </location>
</feature>
<proteinExistence type="predicted"/>
<dbReference type="Proteomes" id="UP001255696">
    <property type="component" value="Unassembled WGS sequence"/>
</dbReference>
<keyword evidence="1" id="KW-0472">Membrane</keyword>
<organism evidence="3 4">
    <name type="scientific">Enterococcus cecorum</name>
    <dbReference type="NCBI Taxonomy" id="44008"/>
    <lineage>
        <taxon>Bacteria</taxon>
        <taxon>Bacillati</taxon>
        <taxon>Bacillota</taxon>
        <taxon>Bacilli</taxon>
        <taxon>Lactobacillales</taxon>
        <taxon>Enterococcaceae</taxon>
        <taxon>Enterococcus</taxon>
    </lineage>
</organism>
<feature type="transmembrane region" description="Helical" evidence="1">
    <location>
        <begin position="72"/>
        <end position="92"/>
    </location>
</feature>
<evidence type="ECO:0000313" key="4">
    <source>
        <dbReference type="Proteomes" id="UP000588071"/>
    </source>
</evidence>
<comment type="caution">
    <text evidence="3">The sequence shown here is derived from an EMBL/GenBank/DDBJ whole genome shotgun (WGS) entry which is preliminary data.</text>
</comment>
<dbReference type="Proteomes" id="UP000588071">
    <property type="component" value="Unassembled WGS sequence"/>
</dbReference>
<feature type="transmembrane region" description="Helical" evidence="1">
    <location>
        <begin position="205"/>
        <end position="227"/>
    </location>
</feature>
<keyword evidence="1" id="KW-1133">Transmembrane helix</keyword>
<feature type="transmembrane region" description="Helical" evidence="1">
    <location>
        <begin position="113"/>
        <end position="131"/>
    </location>
</feature>
<gene>
    <name evidence="3" type="ORF">HF857_04015</name>
    <name evidence="2" type="ORF">P7H47_00085</name>
</gene>
<keyword evidence="1" id="KW-0812">Transmembrane</keyword>
<reference evidence="3 4" key="1">
    <citation type="submission" date="2020-04" db="EMBL/GenBank/DDBJ databases">
        <authorList>
            <person name="Hitch T.C.A."/>
            <person name="Wylensek D."/>
            <person name="Clavel T."/>
        </authorList>
    </citation>
    <scope>NUCLEOTIDE SEQUENCE [LARGE SCALE GENOMIC DNA]</scope>
    <source>
        <strain evidence="3 4">WCA-380-WT-3C</strain>
    </source>
</reference>
<name>A0A0I9WHH7_9ENTE</name>
<accession>A0A0I9WHH7</accession>
<protein>
    <submittedName>
        <fullName evidence="3">Uncharacterized protein</fullName>
    </submittedName>
</protein>
<dbReference type="RefSeq" id="WP_047341499.1">
    <property type="nucleotide sequence ID" value="NZ_AP035890.1"/>
</dbReference>
<evidence type="ECO:0000313" key="2">
    <source>
        <dbReference type="EMBL" id="MDT2795672.1"/>
    </source>
</evidence>
<feature type="transmembrane region" description="Helical" evidence="1">
    <location>
        <begin position="137"/>
        <end position="155"/>
    </location>
</feature>
<sequence>MFWLSVIKRSIYYHKKAFLGIALFFSLLILMQWFYAIFQQYVLAILQTIQQFFDISTKVEQPINQWQTPCKVLYLIVLSILFFMLGYFLFCFQRKRQREKISWMNNGGTVSNYFVLMSGELLVICISVTLMMSMILFLLQTLIFPVIFALCRFYLTDIQHFSIKEWIQAPVPAKNIFQIKVPESENGLWQFIQNQIHLEKISLQMLFRTCCVNSLGLITVNSLIYFIQNLKKGRMYFAK</sequence>
<evidence type="ECO:0000313" key="3">
    <source>
        <dbReference type="EMBL" id="NME49424.1"/>
    </source>
</evidence>
<reference evidence="2" key="2">
    <citation type="submission" date="2023-03" db="EMBL/GenBank/DDBJ databases">
        <authorList>
            <person name="Shen W."/>
            <person name="Cai J."/>
        </authorList>
    </citation>
    <scope>NUCLEOTIDE SEQUENCE</scope>
    <source>
        <strain evidence="2">B245-2</strain>
    </source>
</reference>
<dbReference type="EMBL" id="JARQBI010000001">
    <property type="protein sequence ID" value="MDT2795672.1"/>
    <property type="molecule type" value="Genomic_DNA"/>
</dbReference>